<accession>A0A5J9UL40</accession>
<gene>
    <name evidence="1" type="ORF">EJB05_26687</name>
</gene>
<dbReference type="Proteomes" id="UP000324897">
    <property type="component" value="Chromosome 2"/>
</dbReference>
<sequence length="96" mass="10798">RGGIVAVGGDGTLKYDSGDASHHQHQVLEDFVNNRVTFSLYQWLGDMSSPTILRRCRELDEFDCRLLSTNLLSGPRGLPDAGRHWIPYNAWNSELP</sequence>
<dbReference type="EMBL" id="RWGY01000013">
    <property type="protein sequence ID" value="TVU24266.1"/>
    <property type="molecule type" value="Genomic_DNA"/>
</dbReference>
<evidence type="ECO:0000313" key="2">
    <source>
        <dbReference type="Proteomes" id="UP000324897"/>
    </source>
</evidence>
<reference evidence="1 2" key="1">
    <citation type="journal article" date="2019" name="Sci. Rep.">
        <title>A high-quality genome of Eragrostis curvula grass provides insights into Poaceae evolution and supports new strategies to enhance forage quality.</title>
        <authorList>
            <person name="Carballo J."/>
            <person name="Santos B.A.C.M."/>
            <person name="Zappacosta D."/>
            <person name="Garbus I."/>
            <person name="Selva J.P."/>
            <person name="Gallo C.A."/>
            <person name="Diaz A."/>
            <person name="Albertini E."/>
            <person name="Caccamo M."/>
            <person name="Echenique V."/>
        </authorList>
    </citation>
    <scope>NUCLEOTIDE SEQUENCE [LARGE SCALE GENOMIC DNA]</scope>
    <source>
        <strain evidence="2">cv. Victoria</strain>
        <tissue evidence="1">Leaf</tissue>
    </source>
</reference>
<dbReference type="Gramene" id="TVU24266">
    <property type="protein sequence ID" value="TVU24266"/>
    <property type="gene ID" value="EJB05_26687"/>
</dbReference>
<comment type="caution">
    <text evidence="1">The sequence shown here is derived from an EMBL/GenBank/DDBJ whole genome shotgun (WGS) entry which is preliminary data.</text>
</comment>
<proteinExistence type="predicted"/>
<feature type="non-terminal residue" evidence="1">
    <location>
        <position position="1"/>
    </location>
</feature>
<name>A0A5J9UL40_9POAL</name>
<keyword evidence="2" id="KW-1185">Reference proteome</keyword>
<organism evidence="1 2">
    <name type="scientific">Eragrostis curvula</name>
    <name type="common">weeping love grass</name>
    <dbReference type="NCBI Taxonomy" id="38414"/>
    <lineage>
        <taxon>Eukaryota</taxon>
        <taxon>Viridiplantae</taxon>
        <taxon>Streptophyta</taxon>
        <taxon>Embryophyta</taxon>
        <taxon>Tracheophyta</taxon>
        <taxon>Spermatophyta</taxon>
        <taxon>Magnoliopsida</taxon>
        <taxon>Liliopsida</taxon>
        <taxon>Poales</taxon>
        <taxon>Poaceae</taxon>
        <taxon>PACMAD clade</taxon>
        <taxon>Chloridoideae</taxon>
        <taxon>Eragrostideae</taxon>
        <taxon>Eragrostidinae</taxon>
        <taxon>Eragrostis</taxon>
    </lineage>
</organism>
<dbReference type="AlphaFoldDB" id="A0A5J9UL40"/>
<evidence type="ECO:0000313" key="1">
    <source>
        <dbReference type="EMBL" id="TVU24266.1"/>
    </source>
</evidence>
<protein>
    <submittedName>
        <fullName evidence="1">Uncharacterized protein</fullName>
    </submittedName>
</protein>